<keyword evidence="4" id="KW-1185">Reference proteome</keyword>
<keyword evidence="3" id="KW-0418">Kinase</keyword>
<dbReference type="PANTHER" id="PTHR35526">
    <property type="entry name" value="ANTI-SIGMA-F FACTOR RSBW-RELATED"/>
    <property type="match status" value="1"/>
</dbReference>
<dbReference type="RefSeq" id="WP_167302283.1">
    <property type="nucleotide sequence ID" value="NZ_JAASQR010000001.1"/>
</dbReference>
<comment type="caution">
    <text evidence="3">The sequence shown here is derived from an EMBL/GenBank/DDBJ whole genome shotgun (WGS) entry which is preliminary data.</text>
</comment>
<evidence type="ECO:0000313" key="4">
    <source>
        <dbReference type="Proteomes" id="UP000576821"/>
    </source>
</evidence>
<feature type="domain" description="Histidine kinase/HSP90-like ATPase" evidence="2">
    <location>
        <begin position="11"/>
        <end position="133"/>
    </location>
</feature>
<dbReference type="Proteomes" id="UP000576821">
    <property type="component" value="Unassembled WGS sequence"/>
</dbReference>
<dbReference type="SUPFAM" id="SSF55874">
    <property type="entry name" value="ATPase domain of HSP90 chaperone/DNA topoisomerase II/histidine kinase"/>
    <property type="match status" value="1"/>
</dbReference>
<evidence type="ECO:0000259" key="2">
    <source>
        <dbReference type="Pfam" id="PF13581"/>
    </source>
</evidence>
<evidence type="ECO:0000256" key="1">
    <source>
        <dbReference type="ARBA" id="ARBA00022527"/>
    </source>
</evidence>
<keyword evidence="1" id="KW-0723">Serine/threonine-protein kinase</keyword>
<dbReference type="EMBL" id="JAASQR010000001">
    <property type="protein sequence ID" value="NIJ15643.1"/>
    <property type="molecule type" value="Genomic_DNA"/>
</dbReference>
<protein>
    <submittedName>
        <fullName evidence="3">Serine/threonine-protein kinase RsbW</fullName>
        <ecNumber evidence="3">2.7.11.1</ecNumber>
    </submittedName>
</protein>
<accession>A0A846M203</accession>
<evidence type="ECO:0000313" key="3">
    <source>
        <dbReference type="EMBL" id="NIJ15643.1"/>
    </source>
</evidence>
<proteinExistence type="predicted"/>
<dbReference type="CDD" id="cd16936">
    <property type="entry name" value="HATPase_RsbW-like"/>
    <property type="match status" value="1"/>
</dbReference>
<reference evidence="3 4" key="1">
    <citation type="submission" date="2020-03" db="EMBL/GenBank/DDBJ databases">
        <title>Genomic Encyclopedia of Type Strains, Phase IV (KMG-IV): sequencing the most valuable type-strain genomes for metagenomic binning, comparative biology and taxonomic classification.</title>
        <authorList>
            <person name="Goeker M."/>
        </authorList>
    </citation>
    <scope>NUCLEOTIDE SEQUENCE [LARGE SCALE GENOMIC DNA]</scope>
    <source>
        <strain evidence="3 4">DSM 21299</strain>
    </source>
</reference>
<dbReference type="InterPro" id="IPR050267">
    <property type="entry name" value="Anti-sigma-factor_SerPK"/>
</dbReference>
<keyword evidence="3" id="KW-0808">Transferase</keyword>
<dbReference type="PANTHER" id="PTHR35526:SF3">
    <property type="entry name" value="ANTI-SIGMA-F FACTOR RSBW"/>
    <property type="match status" value="1"/>
</dbReference>
<dbReference type="GO" id="GO:0004674">
    <property type="term" value="F:protein serine/threonine kinase activity"/>
    <property type="evidence" value="ECO:0007669"/>
    <property type="project" value="UniProtKB-KW"/>
</dbReference>
<dbReference type="InterPro" id="IPR003594">
    <property type="entry name" value="HATPase_dom"/>
</dbReference>
<dbReference type="Pfam" id="PF13581">
    <property type="entry name" value="HATPase_c_2"/>
    <property type="match status" value="1"/>
</dbReference>
<dbReference type="AlphaFoldDB" id="A0A846M203"/>
<dbReference type="EC" id="2.7.11.1" evidence="3"/>
<dbReference type="Gene3D" id="3.30.565.10">
    <property type="entry name" value="Histidine kinase-like ATPase, C-terminal domain"/>
    <property type="match status" value="1"/>
</dbReference>
<dbReference type="InterPro" id="IPR036890">
    <property type="entry name" value="HATPase_C_sf"/>
</dbReference>
<organism evidence="3 4">
    <name type="scientific">Sphingobium vermicomposti</name>
    <dbReference type="NCBI Taxonomy" id="529005"/>
    <lineage>
        <taxon>Bacteria</taxon>
        <taxon>Pseudomonadati</taxon>
        <taxon>Pseudomonadota</taxon>
        <taxon>Alphaproteobacteria</taxon>
        <taxon>Sphingomonadales</taxon>
        <taxon>Sphingomonadaceae</taxon>
        <taxon>Sphingobium</taxon>
    </lineage>
</organism>
<name>A0A846M203_9SPHN</name>
<gene>
    <name evidence="3" type="ORF">FHS54_000592</name>
</gene>
<sequence length="137" mass="14785">MADIVPIHLYPARLEEVSRLSAHVRALCEAAAVPPEAMMDIELALAEAANNIIIHGYHGRTDGMIAVGVRIAADSVSLELQDEGKAVPEGLFSKCRAISADAESGRGIGIIQSCIDRIDYRSEGGRNRLLLTKRLNH</sequence>